<dbReference type="PANTHER" id="PTHR12835:SF5">
    <property type="entry name" value="BIOTIN--PROTEIN LIGASE"/>
    <property type="match status" value="1"/>
</dbReference>
<dbReference type="PANTHER" id="PTHR12835">
    <property type="entry name" value="BIOTIN PROTEIN LIGASE"/>
    <property type="match status" value="1"/>
</dbReference>
<dbReference type="Pfam" id="PF02237">
    <property type="entry name" value="BPL_C"/>
    <property type="match status" value="1"/>
</dbReference>
<dbReference type="GO" id="GO:0005524">
    <property type="term" value="F:ATP binding"/>
    <property type="evidence" value="ECO:0007669"/>
    <property type="project" value="UniProtKB-KW"/>
</dbReference>
<dbReference type="PROSITE" id="PS51733">
    <property type="entry name" value="BPL_LPL_CATALYTIC"/>
    <property type="match status" value="1"/>
</dbReference>
<sequence length="290" mass="30072">MSTQTHGIPARPDRGPVDAGRISDLLSAAGVRDVTVRHVVSTGSTNSDLAAEAARGSAADRTVLLAEVQETGHGRMGRPWSAPAGSQLICSVLLAPESVDPERLGELPLFIGVACAEAVRELGVPAVLKWPNDLQVIRSGRPLKLAGILVEAAGFTPPAIVPGIGLNLSVTREEFDRAGLAAATSLTLEGVGIPDVAERERVTAVLLRHLFAVDGAWRENGDAAAQVRARYRELSSTLGTPVRAELPGGGEVTGTAVDLGPHGELVIGTTDGGRRTVTAGDVVHLRPGEE</sequence>
<keyword evidence="1 7" id="KW-0436">Ligase</keyword>
<reference evidence="8" key="1">
    <citation type="submission" date="2017-11" db="EMBL/GenBank/DDBJ databases">
        <title>Otitis media/interna in a cat caused by the recently described species Corynebacterium provencense.</title>
        <authorList>
            <person name="Kittl S."/>
            <person name="Brodard I."/>
            <person name="Rychener L."/>
            <person name="Jores J."/>
            <person name="Roosje P."/>
            <person name="Gobeli Brawand S."/>
        </authorList>
    </citation>
    <scope>NUCLEOTIDE SEQUENCE [LARGE SCALE GENOMIC DNA]</scope>
    <source>
        <strain evidence="8">17KM38</strain>
    </source>
</reference>
<evidence type="ECO:0000259" key="6">
    <source>
        <dbReference type="PROSITE" id="PS51733"/>
    </source>
</evidence>
<name>A0A2Z3YLZ3_9CORY</name>
<dbReference type="Gene3D" id="2.30.30.100">
    <property type="match status" value="1"/>
</dbReference>
<evidence type="ECO:0000313" key="7">
    <source>
        <dbReference type="EMBL" id="AWT25565.1"/>
    </source>
</evidence>
<dbReference type="Pfam" id="PF03099">
    <property type="entry name" value="BPL_LplA_LipB"/>
    <property type="match status" value="1"/>
</dbReference>
<dbReference type="GO" id="GO:0005737">
    <property type="term" value="C:cytoplasm"/>
    <property type="evidence" value="ECO:0007669"/>
    <property type="project" value="TreeGrafter"/>
</dbReference>
<dbReference type="EMBL" id="CP024988">
    <property type="protein sequence ID" value="AWT25565.1"/>
    <property type="molecule type" value="Genomic_DNA"/>
</dbReference>
<dbReference type="OrthoDB" id="9807064at2"/>
<evidence type="ECO:0000256" key="5">
    <source>
        <dbReference type="ARBA" id="ARBA00024227"/>
    </source>
</evidence>
<evidence type="ECO:0000256" key="2">
    <source>
        <dbReference type="ARBA" id="ARBA00022741"/>
    </source>
</evidence>
<gene>
    <name evidence="7" type="primary">birA</name>
    <name evidence="7" type="ORF">Csp1_07560</name>
</gene>
<dbReference type="InterPro" id="IPR004408">
    <property type="entry name" value="Biotin_CoA_COase_ligase"/>
</dbReference>
<dbReference type="CDD" id="cd16442">
    <property type="entry name" value="BPL"/>
    <property type="match status" value="1"/>
</dbReference>
<dbReference type="InterPro" id="IPR008988">
    <property type="entry name" value="Transcriptional_repressor_C"/>
</dbReference>
<dbReference type="AlphaFoldDB" id="A0A2Z3YLZ3"/>
<dbReference type="NCBIfam" id="TIGR00121">
    <property type="entry name" value="birA_ligase"/>
    <property type="match status" value="1"/>
</dbReference>
<evidence type="ECO:0000256" key="1">
    <source>
        <dbReference type="ARBA" id="ARBA00022598"/>
    </source>
</evidence>
<protein>
    <recommendedName>
        <fullName evidence="5">biotin--[biotin carboxyl-carrier protein] ligase</fullName>
        <ecNumber evidence="5">6.3.4.15</ecNumber>
    </recommendedName>
</protein>
<keyword evidence="2" id="KW-0547">Nucleotide-binding</keyword>
<dbReference type="Proteomes" id="UP000247696">
    <property type="component" value="Chromosome"/>
</dbReference>
<dbReference type="EC" id="6.3.4.15" evidence="5"/>
<dbReference type="GO" id="GO:0004077">
    <property type="term" value="F:biotin--[biotin carboxyl-carrier protein] ligase activity"/>
    <property type="evidence" value="ECO:0007669"/>
    <property type="project" value="UniProtKB-EC"/>
</dbReference>
<dbReference type="SUPFAM" id="SSF55681">
    <property type="entry name" value="Class II aaRS and biotin synthetases"/>
    <property type="match status" value="1"/>
</dbReference>
<feature type="domain" description="BPL/LPL catalytic" evidence="6">
    <location>
        <begin position="25"/>
        <end position="218"/>
    </location>
</feature>
<accession>A0A2Z3YLZ3</accession>
<proteinExistence type="predicted"/>
<dbReference type="InterPro" id="IPR045864">
    <property type="entry name" value="aa-tRNA-synth_II/BPL/LPL"/>
</dbReference>
<keyword evidence="4" id="KW-0092">Biotin</keyword>
<keyword evidence="3" id="KW-0067">ATP-binding</keyword>
<dbReference type="STRING" id="1737425.GCA_900049755_00537"/>
<dbReference type="KEGG" id="cpre:Csp1_07560"/>
<keyword evidence="8" id="KW-1185">Reference proteome</keyword>
<dbReference type="RefSeq" id="WP_110481104.1">
    <property type="nucleotide sequence ID" value="NZ_CP024988.1"/>
</dbReference>
<dbReference type="Gene3D" id="3.30.930.10">
    <property type="entry name" value="Bira Bifunctional Protein, Domain 2"/>
    <property type="match status" value="1"/>
</dbReference>
<evidence type="ECO:0000313" key="8">
    <source>
        <dbReference type="Proteomes" id="UP000247696"/>
    </source>
</evidence>
<organism evidence="7 8">
    <name type="scientific">Corynebacterium provencense</name>
    <dbReference type="NCBI Taxonomy" id="1737425"/>
    <lineage>
        <taxon>Bacteria</taxon>
        <taxon>Bacillati</taxon>
        <taxon>Actinomycetota</taxon>
        <taxon>Actinomycetes</taxon>
        <taxon>Mycobacteriales</taxon>
        <taxon>Corynebacteriaceae</taxon>
        <taxon>Corynebacterium</taxon>
    </lineage>
</organism>
<evidence type="ECO:0000256" key="3">
    <source>
        <dbReference type="ARBA" id="ARBA00022840"/>
    </source>
</evidence>
<dbReference type="InterPro" id="IPR003142">
    <property type="entry name" value="BPL_C"/>
</dbReference>
<dbReference type="InterPro" id="IPR004143">
    <property type="entry name" value="BPL_LPL_catalytic"/>
</dbReference>
<evidence type="ECO:0000256" key="4">
    <source>
        <dbReference type="ARBA" id="ARBA00023267"/>
    </source>
</evidence>
<dbReference type="SUPFAM" id="SSF50037">
    <property type="entry name" value="C-terminal domain of transcriptional repressors"/>
    <property type="match status" value="1"/>
</dbReference>